<dbReference type="EMBL" id="LRXL01000049">
    <property type="protein sequence ID" value="OAB77354.1"/>
    <property type="molecule type" value="Genomic_DNA"/>
</dbReference>
<dbReference type="Pfam" id="PF00149">
    <property type="entry name" value="Metallophos"/>
    <property type="match status" value="1"/>
</dbReference>
<accession>A0A167G9B4</accession>
<dbReference type="Gene3D" id="3.60.21.10">
    <property type="match status" value="1"/>
</dbReference>
<dbReference type="SUPFAM" id="SSF56300">
    <property type="entry name" value="Metallo-dependent phosphatases"/>
    <property type="match status" value="1"/>
</dbReference>
<comment type="caution">
    <text evidence="2">The sequence shown here is derived from an EMBL/GenBank/DDBJ whole genome shotgun (WGS) entry which is preliminary data.</text>
</comment>
<protein>
    <recommendedName>
        <fullName evidence="1">Calcineurin-like phosphoesterase domain-containing protein</fullName>
    </recommendedName>
</protein>
<dbReference type="InterPro" id="IPR029052">
    <property type="entry name" value="Metallo-depent_PP-like"/>
</dbReference>
<sequence>MLQKKILYGILIVLLLNACAAYEPQYRESDRAETFPSEKEIEKTFYLVGDAGLSPLAGMSEGLTVFNEYMKTQEVPGNYTIFLGDNIYPDGMPPKEEAGRSIAEYYIDAQLKTIENYDGEFFFIPGNHEWYNGGLPGVKREEDYIKVKSGNLNAFQPENGCPLKSISVSDNIQLIMIDSQWYLEDWNANPTINENCDIKSREKLFIEIALEVEKNKNKTILFAMHHPMFTNGTHGGFFGLKKHLYPTQSKLPLPVLSSLVVQIRSQGGVSVQDRYNELYNDLMNRLATIAKKHDKFVFASGHEHTLQHFESDGLVQILSGSGAKASQASLGKDALFVTGAQGFAVMDVFKDGSTWVRYYIADAQKKPKLVFEKEVFPPSKVFEVAQLPNEFPQTIETSVYRKDTIRESLFFRTIYGKKYEKAYTTPVTAKVVDLDTLYGGLTPIRQGGRSEYDELKLKDANGNLYTMRALAKNALEVSRQVPIEEATKAGETDTNSEVINTSGFNQDFYTTSHPYAVMAIPRMADAVNIFYTKPELYYVPKQKALQNYNEKFGDELYLISVEPSVESDNDSTFAYPNDIETTDDILIKLRENDDILVDEENYLTSRLFDMLIGDWDREDDHWRWAEYFRAGKNLYVPIPKNRDDAFSSFDGNILDVARSLFSGTREAHIYRPNLTNHEWFNKEGVILDRAILERSGRSQWTFTAKTMQANLLDEVIDDAFKDLPVSVQEETLEELKNILKERRDNLVDIANGYFDYLSKLQTLTGTDQDDYIEITRLPEGKTNVKLYDTKAGEKGDIIVNRTFDHANTREVWIYGLGGNDIVKTSGKDNDLIYMRFIGGKGTDSFDITDGRRIKFYDHKSRPSKVIKNDGGSLVFSDLYDLNTYDYRKQLEVTKRVAPGFGYNPDDGLKVGVEFIYTVNSFKRNPFSKRHILGAGYYFETSSFDFDYSGEFANTIGDLNLSVGAHISSPNYTVNYFGFGNESRNAEDELGYDYNRIELQKNSIDVGLLRNSNFGSIFRLQTRFEAIRLNESFNDLYLDKGITQLENTQYFGSLEAVYTYRSFDDAANPSRAMLFDLTVGATESLSNTSQYFGYIRSRIGFYNALIPSEKLVLKTNIQSKFNIGNRFEFYQGAILGGNSGLRGFREERFVGRSSLVGSADVRFSFNEFKIELFPLQVGVFAGGDLGRVWTPTEDSDQWHTSYGGGLWANGPGGIGGTFSLFNSIEGTRFTFGVGLSF</sequence>
<dbReference type="OrthoDB" id="333971at2"/>
<dbReference type="AlphaFoldDB" id="A0A167G9B4"/>
<evidence type="ECO:0000259" key="1">
    <source>
        <dbReference type="Pfam" id="PF00149"/>
    </source>
</evidence>
<feature type="domain" description="Calcineurin-like phosphoesterase" evidence="1">
    <location>
        <begin position="49"/>
        <end position="239"/>
    </location>
</feature>
<organism evidence="2 3">
    <name type="scientific">Cochleicola gelatinilyticus</name>
    <dbReference type="NCBI Taxonomy" id="1763537"/>
    <lineage>
        <taxon>Bacteria</taxon>
        <taxon>Pseudomonadati</taxon>
        <taxon>Bacteroidota</taxon>
        <taxon>Flavobacteriia</taxon>
        <taxon>Flavobacteriales</taxon>
        <taxon>Flavobacteriaceae</taxon>
        <taxon>Cochleicola</taxon>
    </lineage>
</organism>
<keyword evidence="3" id="KW-1185">Reference proteome</keyword>
<reference evidence="2 3" key="1">
    <citation type="submission" date="2016-02" db="EMBL/GenBank/DDBJ databases">
        <title>Ulvibacter sp. LPB0005, isolated from Thais luteostoma.</title>
        <authorList>
            <person name="Shin S.-K."/>
            <person name="Yi H."/>
        </authorList>
    </citation>
    <scope>NUCLEOTIDE SEQUENCE [LARGE SCALE GENOMIC DNA]</scope>
    <source>
        <strain evidence="2 3">LPB0005</strain>
    </source>
</reference>
<dbReference type="InterPro" id="IPR004843">
    <property type="entry name" value="Calcineurin-like_PHP"/>
</dbReference>
<evidence type="ECO:0000313" key="3">
    <source>
        <dbReference type="Proteomes" id="UP000077013"/>
    </source>
</evidence>
<dbReference type="STRING" id="1763537.ULVI_12690"/>
<evidence type="ECO:0000313" key="2">
    <source>
        <dbReference type="EMBL" id="OAB77354.1"/>
    </source>
</evidence>
<dbReference type="Proteomes" id="UP000077013">
    <property type="component" value="Unassembled WGS sequence"/>
</dbReference>
<dbReference type="RefSeq" id="WP_068593173.1">
    <property type="nucleotide sequence ID" value="NZ_LRXL01000049.1"/>
</dbReference>
<name>A0A167G9B4_9FLAO</name>
<gene>
    <name evidence="2" type="ORF">ULVI_12690</name>
</gene>
<dbReference type="GO" id="GO:0016787">
    <property type="term" value="F:hydrolase activity"/>
    <property type="evidence" value="ECO:0007669"/>
    <property type="project" value="InterPro"/>
</dbReference>
<proteinExistence type="predicted"/>